<dbReference type="Proteomes" id="UP000198703">
    <property type="component" value="Unassembled WGS sequence"/>
</dbReference>
<dbReference type="STRING" id="89524.SAMN05444370_11550"/>
<evidence type="ECO:0000313" key="2">
    <source>
        <dbReference type="Proteomes" id="UP000198703"/>
    </source>
</evidence>
<protein>
    <submittedName>
        <fullName evidence="1">Uncharacterized protein</fullName>
    </submittedName>
</protein>
<reference evidence="1 2" key="1">
    <citation type="submission" date="2016-10" db="EMBL/GenBank/DDBJ databases">
        <authorList>
            <person name="de Groot N.N."/>
        </authorList>
    </citation>
    <scope>NUCLEOTIDE SEQUENCE [LARGE SCALE GENOMIC DNA]</scope>
    <source>
        <strain evidence="1 2">DSM 15345</strain>
    </source>
</reference>
<dbReference type="EMBL" id="FNQM01000015">
    <property type="protein sequence ID" value="SEA87439.1"/>
    <property type="molecule type" value="Genomic_DNA"/>
</dbReference>
<dbReference type="OrthoDB" id="7860815at2"/>
<dbReference type="RefSeq" id="WP_093255428.1">
    <property type="nucleotide sequence ID" value="NZ_FNQM01000015.1"/>
</dbReference>
<proteinExistence type="predicted"/>
<accession>A0A1H4ERE5</accession>
<gene>
    <name evidence="1" type="ORF">SAMN05444370_11550</name>
</gene>
<dbReference type="AlphaFoldDB" id="A0A1H4ERE5"/>
<evidence type="ECO:0000313" key="1">
    <source>
        <dbReference type="EMBL" id="SEA87439.1"/>
    </source>
</evidence>
<organism evidence="1 2">
    <name type="scientific">Rubrimonas cliftonensis</name>
    <dbReference type="NCBI Taxonomy" id="89524"/>
    <lineage>
        <taxon>Bacteria</taxon>
        <taxon>Pseudomonadati</taxon>
        <taxon>Pseudomonadota</taxon>
        <taxon>Alphaproteobacteria</taxon>
        <taxon>Rhodobacterales</taxon>
        <taxon>Paracoccaceae</taxon>
        <taxon>Rubrimonas</taxon>
    </lineage>
</organism>
<keyword evidence="2" id="KW-1185">Reference proteome</keyword>
<name>A0A1H4ERE5_9RHOB</name>
<sequence length="141" mass="15624">MRERNHIDPHGVTVIAAPLASLPERAGDAERLAVWADYEARLLSALGHEWTPTRRAKGPATVLAVHRLFELTSFEDGYGRAHVTVAARQDLRSVEAKLAAASLTASAELIFERLALRLSLRIPKGPFETAPWRREPQRRAG</sequence>